<dbReference type="Proteomes" id="UP001165960">
    <property type="component" value="Unassembled WGS sequence"/>
</dbReference>
<reference evidence="1" key="1">
    <citation type="submission" date="2022-04" db="EMBL/GenBank/DDBJ databases">
        <title>Genome of the entomopathogenic fungus Entomophthora muscae.</title>
        <authorList>
            <person name="Elya C."/>
            <person name="Lovett B.R."/>
            <person name="Lee E."/>
            <person name="Macias A.M."/>
            <person name="Hajek A.E."/>
            <person name="De Bivort B.L."/>
            <person name="Kasson M.T."/>
            <person name="De Fine Licht H.H."/>
            <person name="Stajich J.E."/>
        </authorList>
    </citation>
    <scope>NUCLEOTIDE SEQUENCE</scope>
    <source>
        <strain evidence="1">Berkeley</strain>
    </source>
</reference>
<proteinExistence type="predicted"/>
<name>A0ACC2ULU8_9FUNG</name>
<evidence type="ECO:0000313" key="1">
    <source>
        <dbReference type="EMBL" id="KAJ9087813.1"/>
    </source>
</evidence>
<protein>
    <submittedName>
        <fullName evidence="1">Uncharacterized protein</fullName>
    </submittedName>
</protein>
<gene>
    <name evidence="1" type="ORF">DSO57_1029294</name>
</gene>
<organism evidence="1 2">
    <name type="scientific">Entomophthora muscae</name>
    <dbReference type="NCBI Taxonomy" id="34485"/>
    <lineage>
        <taxon>Eukaryota</taxon>
        <taxon>Fungi</taxon>
        <taxon>Fungi incertae sedis</taxon>
        <taxon>Zoopagomycota</taxon>
        <taxon>Entomophthoromycotina</taxon>
        <taxon>Entomophthoromycetes</taxon>
        <taxon>Entomophthorales</taxon>
        <taxon>Entomophthoraceae</taxon>
        <taxon>Entomophthora</taxon>
    </lineage>
</organism>
<evidence type="ECO:0000313" key="2">
    <source>
        <dbReference type="Proteomes" id="UP001165960"/>
    </source>
</evidence>
<keyword evidence="2" id="KW-1185">Reference proteome</keyword>
<sequence>MLAYKVILIQVWLVESAVFFRGPHGLSVYPGVVAEERTSFISGPIVTRSAEHLHCLNRRGRRSKAKSNQFTRPVVKRVGSRKSRKSKSKDATGSKNPASKSKVKVKGYHVEKSQSTQKLLEDEEELPSEGTFKC</sequence>
<accession>A0ACC2ULU8</accession>
<comment type="caution">
    <text evidence="1">The sequence shown here is derived from an EMBL/GenBank/DDBJ whole genome shotgun (WGS) entry which is preliminary data.</text>
</comment>
<dbReference type="EMBL" id="QTSX02000192">
    <property type="protein sequence ID" value="KAJ9087813.1"/>
    <property type="molecule type" value="Genomic_DNA"/>
</dbReference>